<gene>
    <name evidence="2" type="ORF">KDK95_18220</name>
</gene>
<dbReference type="EMBL" id="JAGSOH010000052">
    <property type="protein sequence ID" value="MBR7828256.1"/>
    <property type="molecule type" value="Genomic_DNA"/>
</dbReference>
<feature type="compositionally biased region" description="Low complexity" evidence="1">
    <location>
        <begin position="1"/>
        <end position="10"/>
    </location>
</feature>
<sequence length="116" mass="11664">MISAPVHAAAPEPPASDVEFPDAPAFPVADVTAPAPAADELPAALVPTALVAEVDADDPPLAAPAAFCPLDVHPLSTPAATTAPNSDAAPTPVFDLFIMKPRVPFPSQGGHPPPPR</sequence>
<evidence type="ECO:0000256" key="1">
    <source>
        <dbReference type="SAM" id="MobiDB-lite"/>
    </source>
</evidence>
<keyword evidence="3" id="KW-1185">Reference proteome</keyword>
<reference evidence="2" key="1">
    <citation type="submission" date="2021-04" db="EMBL/GenBank/DDBJ databases">
        <title>Genome based classification of Actinospica acidithermotolerans sp. nov., an actinobacterium isolated from an Indonesian hot spring.</title>
        <authorList>
            <person name="Kusuma A.B."/>
            <person name="Putra K.E."/>
            <person name="Nafisah S."/>
            <person name="Loh J."/>
            <person name="Nouioui I."/>
            <person name="Goodfellow M."/>
        </authorList>
    </citation>
    <scope>NUCLEOTIDE SEQUENCE</scope>
    <source>
        <strain evidence="2">MGRD01-02</strain>
    </source>
</reference>
<name>A0A941EB19_9ACTN</name>
<proteinExistence type="predicted"/>
<evidence type="ECO:0000313" key="2">
    <source>
        <dbReference type="EMBL" id="MBR7828256.1"/>
    </source>
</evidence>
<dbReference type="Proteomes" id="UP000676325">
    <property type="component" value="Unassembled WGS sequence"/>
</dbReference>
<dbReference type="RefSeq" id="WP_212519394.1">
    <property type="nucleotide sequence ID" value="NZ_JAGSOH010000052.1"/>
</dbReference>
<comment type="caution">
    <text evidence="2">The sequence shown here is derived from an EMBL/GenBank/DDBJ whole genome shotgun (WGS) entry which is preliminary data.</text>
</comment>
<dbReference type="AlphaFoldDB" id="A0A941EB19"/>
<organism evidence="2 3">
    <name type="scientific">Actinospica acidithermotolerans</name>
    <dbReference type="NCBI Taxonomy" id="2828514"/>
    <lineage>
        <taxon>Bacteria</taxon>
        <taxon>Bacillati</taxon>
        <taxon>Actinomycetota</taxon>
        <taxon>Actinomycetes</taxon>
        <taxon>Catenulisporales</taxon>
        <taxon>Actinospicaceae</taxon>
        <taxon>Actinospica</taxon>
    </lineage>
</organism>
<evidence type="ECO:0000313" key="3">
    <source>
        <dbReference type="Proteomes" id="UP000676325"/>
    </source>
</evidence>
<feature type="region of interest" description="Disordered" evidence="1">
    <location>
        <begin position="1"/>
        <end position="23"/>
    </location>
</feature>
<accession>A0A941EB19</accession>
<protein>
    <submittedName>
        <fullName evidence="2">Uncharacterized protein</fullName>
    </submittedName>
</protein>